<evidence type="ECO:0000256" key="9">
    <source>
        <dbReference type="ARBA" id="ARBA00023012"/>
    </source>
</evidence>
<dbReference type="InterPro" id="IPR005467">
    <property type="entry name" value="His_kinase_dom"/>
</dbReference>
<dbReference type="SUPFAM" id="SSF55874">
    <property type="entry name" value="ATPase domain of HSP90 chaperone/DNA topoisomerase II/histidine kinase"/>
    <property type="match status" value="1"/>
</dbReference>
<comment type="subcellular location">
    <subcellularLocation>
        <location evidence="2">Membrane</location>
    </subcellularLocation>
</comment>
<name>D7BBT5_ALLS1</name>
<feature type="transmembrane region" description="Helical" evidence="11">
    <location>
        <begin position="146"/>
        <end position="170"/>
    </location>
</feature>
<dbReference type="Gene3D" id="3.30.565.10">
    <property type="entry name" value="Histidine kinase-like ATPase, C-terminal domain"/>
    <property type="match status" value="1"/>
</dbReference>
<dbReference type="PROSITE" id="PS50885">
    <property type="entry name" value="HAMP"/>
    <property type="match status" value="1"/>
</dbReference>
<dbReference type="SMART" id="SM00387">
    <property type="entry name" value="HATPase_c"/>
    <property type="match status" value="1"/>
</dbReference>
<evidence type="ECO:0000256" key="8">
    <source>
        <dbReference type="ARBA" id="ARBA00022989"/>
    </source>
</evidence>
<dbReference type="HOGENOM" id="CLU_660447_0_0_0"/>
<dbReference type="Gene3D" id="6.10.340.10">
    <property type="match status" value="1"/>
</dbReference>
<dbReference type="PROSITE" id="PS50109">
    <property type="entry name" value="HIS_KIN"/>
    <property type="match status" value="1"/>
</dbReference>
<organism evidence="14 15">
    <name type="scientific">Allomeiothermus silvanus (strain ATCC 700542 / DSM 9946 / NBRC 106475 / NCIMB 13440 / VI-R2)</name>
    <name type="common">Thermus silvanus</name>
    <dbReference type="NCBI Taxonomy" id="526227"/>
    <lineage>
        <taxon>Bacteria</taxon>
        <taxon>Thermotogati</taxon>
        <taxon>Deinococcota</taxon>
        <taxon>Deinococci</taxon>
        <taxon>Thermales</taxon>
        <taxon>Thermaceae</taxon>
        <taxon>Allomeiothermus</taxon>
    </lineage>
</organism>
<evidence type="ECO:0000256" key="5">
    <source>
        <dbReference type="ARBA" id="ARBA00022679"/>
    </source>
</evidence>
<dbReference type="CDD" id="cd06225">
    <property type="entry name" value="HAMP"/>
    <property type="match status" value="1"/>
</dbReference>
<dbReference type="PRINTS" id="PR00344">
    <property type="entry name" value="BCTRLSENSOR"/>
</dbReference>
<dbReference type="PANTHER" id="PTHR45436">
    <property type="entry name" value="SENSOR HISTIDINE KINASE YKOH"/>
    <property type="match status" value="1"/>
</dbReference>
<dbReference type="KEGG" id="msv:Mesil_0818"/>
<dbReference type="GO" id="GO:0000155">
    <property type="term" value="F:phosphorelay sensor kinase activity"/>
    <property type="evidence" value="ECO:0007669"/>
    <property type="project" value="InterPro"/>
</dbReference>
<dbReference type="SMART" id="SM00388">
    <property type="entry name" value="HisKA"/>
    <property type="match status" value="1"/>
</dbReference>
<evidence type="ECO:0000256" key="7">
    <source>
        <dbReference type="ARBA" id="ARBA00022777"/>
    </source>
</evidence>
<dbReference type="SUPFAM" id="SSF47384">
    <property type="entry name" value="Homodimeric domain of signal transducing histidine kinase"/>
    <property type="match status" value="1"/>
</dbReference>
<dbReference type="InterPro" id="IPR036890">
    <property type="entry name" value="HATPase_C_sf"/>
</dbReference>
<dbReference type="RefSeq" id="WP_013157318.1">
    <property type="nucleotide sequence ID" value="NC_014212.1"/>
</dbReference>
<dbReference type="EMBL" id="CP002042">
    <property type="protein sequence ID" value="ADH62731.1"/>
    <property type="molecule type" value="Genomic_DNA"/>
</dbReference>
<sequence>MTLRIRLALIAFGLTLLGLGLGLSITYEVLERSRLADLDQELKLQAELILQKGLANPKNQIPSEIENELLQESGLSSAQLYRGQQKIWEGGAVQLDQPLDASQLGRSGISEAQGWRVYTLSQQNLTVQVGQPLLPLRETLTRYVEVAVPLVLLLALFSGGLAFAAVGLAVRPLERLTQAAKGFESGSEVPAIQGKDEAATLAKAFAGLLDDLKTQREREQRFLAYAAHELRTPLSAFRASLEAARIKGQLEAEQLSRLHREALRLETLAQNLLALSRAEAGEVRGQPLDLADLVSEAFDRFQPLALERKLELDLEAGPAPTYADPRLLEQALNNLVANALRYTASGKVTLRSGQEDGQAYLEVADTGPGFSANASEGLGLRVVRAVVAAHHGRADFSSGQGSRVRLWLRSFRF</sequence>
<dbReference type="InterPro" id="IPR003660">
    <property type="entry name" value="HAMP_dom"/>
</dbReference>
<evidence type="ECO:0000313" key="15">
    <source>
        <dbReference type="Proteomes" id="UP000001916"/>
    </source>
</evidence>
<keyword evidence="6 11" id="KW-0812">Transmembrane</keyword>
<evidence type="ECO:0000259" key="13">
    <source>
        <dbReference type="PROSITE" id="PS50885"/>
    </source>
</evidence>
<evidence type="ECO:0000256" key="4">
    <source>
        <dbReference type="ARBA" id="ARBA00022553"/>
    </source>
</evidence>
<dbReference type="Pfam" id="PF00512">
    <property type="entry name" value="HisKA"/>
    <property type="match status" value="1"/>
</dbReference>
<feature type="domain" description="HAMP" evidence="13">
    <location>
        <begin position="167"/>
        <end position="217"/>
    </location>
</feature>
<dbReference type="InterPro" id="IPR036097">
    <property type="entry name" value="HisK_dim/P_sf"/>
</dbReference>
<dbReference type="CDD" id="cd00082">
    <property type="entry name" value="HisKA"/>
    <property type="match status" value="1"/>
</dbReference>
<gene>
    <name evidence="14" type="ordered locus">Mesil_0818</name>
</gene>
<keyword evidence="7 14" id="KW-0418">Kinase</keyword>
<evidence type="ECO:0000256" key="1">
    <source>
        <dbReference type="ARBA" id="ARBA00000085"/>
    </source>
</evidence>
<keyword evidence="5" id="KW-0808">Transferase</keyword>
<dbReference type="CDD" id="cd00075">
    <property type="entry name" value="HATPase"/>
    <property type="match status" value="1"/>
</dbReference>
<dbReference type="GO" id="GO:0005886">
    <property type="term" value="C:plasma membrane"/>
    <property type="evidence" value="ECO:0007669"/>
    <property type="project" value="TreeGrafter"/>
</dbReference>
<dbReference type="Gene3D" id="1.10.287.130">
    <property type="match status" value="1"/>
</dbReference>
<dbReference type="OrthoDB" id="25947at2"/>
<evidence type="ECO:0000256" key="2">
    <source>
        <dbReference type="ARBA" id="ARBA00004370"/>
    </source>
</evidence>
<evidence type="ECO:0000256" key="11">
    <source>
        <dbReference type="SAM" id="Phobius"/>
    </source>
</evidence>
<dbReference type="InterPro" id="IPR003661">
    <property type="entry name" value="HisK_dim/P_dom"/>
</dbReference>
<dbReference type="InterPro" id="IPR004358">
    <property type="entry name" value="Sig_transdc_His_kin-like_C"/>
</dbReference>
<keyword evidence="10 11" id="KW-0472">Membrane</keyword>
<protein>
    <recommendedName>
        <fullName evidence="3">histidine kinase</fullName>
        <ecNumber evidence="3">2.7.13.3</ecNumber>
    </recommendedName>
</protein>
<dbReference type="PANTHER" id="PTHR45436:SF5">
    <property type="entry name" value="SENSOR HISTIDINE KINASE TRCS"/>
    <property type="match status" value="1"/>
</dbReference>
<evidence type="ECO:0000259" key="12">
    <source>
        <dbReference type="PROSITE" id="PS50109"/>
    </source>
</evidence>
<evidence type="ECO:0000256" key="3">
    <source>
        <dbReference type="ARBA" id="ARBA00012438"/>
    </source>
</evidence>
<dbReference type="STRING" id="526227.Mesil_0818"/>
<keyword evidence="15" id="KW-1185">Reference proteome</keyword>
<feature type="domain" description="Histidine kinase" evidence="12">
    <location>
        <begin position="225"/>
        <end position="412"/>
    </location>
</feature>
<keyword evidence="9" id="KW-0902">Two-component regulatory system</keyword>
<evidence type="ECO:0000256" key="6">
    <source>
        <dbReference type="ARBA" id="ARBA00022692"/>
    </source>
</evidence>
<keyword evidence="8 11" id="KW-1133">Transmembrane helix</keyword>
<dbReference type="AlphaFoldDB" id="D7BBT5"/>
<dbReference type="InterPro" id="IPR050428">
    <property type="entry name" value="TCS_sensor_his_kinase"/>
</dbReference>
<dbReference type="Pfam" id="PF02518">
    <property type="entry name" value="HATPase_c"/>
    <property type="match status" value="1"/>
</dbReference>
<dbReference type="EC" id="2.7.13.3" evidence="3"/>
<keyword evidence="4" id="KW-0597">Phosphoprotein</keyword>
<accession>D7BBT5</accession>
<dbReference type="eggNOG" id="COG2205">
    <property type="taxonomic scope" value="Bacteria"/>
</dbReference>
<reference evidence="14 15" key="1">
    <citation type="journal article" date="2010" name="Stand. Genomic Sci.">
        <title>Complete genome sequence of Meiothermus silvanus type strain (VI-R2).</title>
        <authorList>
            <person name="Sikorski J."/>
            <person name="Tindall B.J."/>
            <person name="Lowry S."/>
            <person name="Lucas S."/>
            <person name="Nolan M."/>
            <person name="Copeland A."/>
            <person name="Glavina Del Rio T."/>
            <person name="Tice H."/>
            <person name="Cheng J.F."/>
            <person name="Han C."/>
            <person name="Pitluck S."/>
            <person name="Liolios K."/>
            <person name="Ivanova N."/>
            <person name="Mavromatis K."/>
            <person name="Mikhailova N."/>
            <person name="Pati A."/>
            <person name="Goodwin L."/>
            <person name="Chen A."/>
            <person name="Palaniappan K."/>
            <person name="Land M."/>
            <person name="Hauser L."/>
            <person name="Chang Y.J."/>
            <person name="Jeffries C.D."/>
            <person name="Rohde M."/>
            <person name="Goker M."/>
            <person name="Woyke T."/>
            <person name="Bristow J."/>
            <person name="Eisen J.A."/>
            <person name="Markowitz V."/>
            <person name="Hugenholtz P."/>
            <person name="Kyrpides N.C."/>
            <person name="Klenk H.P."/>
            <person name="Lapidus A."/>
        </authorList>
    </citation>
    <scope>NUCLEOTIDE SEQUENCE [LARGE SCALE GENOMIC DNA]</scope>
    <source>
        <strain evidence="15">ATCC 700542 / DSM 9946 / VI-R2</strain>
    </source>
</reference>
<comment type="catalytic activity">
    <reaction evidence="1">
        <text>ATP + protein L-histidine = ADP + protein N-phospho-L-histidine.</text>
        <dbReference type="EC" id="2.7.13.3"/>
    </reaction>
</comment>
<evidence type="ECO:0000313" key="14">
    <source>
        <dbReference type="EMBL" id="ADH62731.1"/>
    </source>
</evidence>
<dbReference type="Proteomes" id="UP000001916">
    <property type="component" value="Chromosome"/>
</dbReference>
<dbReference type="InterPro" id="IPR003594">
    <property type="entry name" value="HATPase_dom"/>
</dbReference>
<proteinExistence type="predicted"/>
<evidence type="ECO:0000256" key="10">
    <source>
        <dbReference type="ARBA" id="ARBA00023136"/>
    </source>
</evidence>